<evidence type="ECO:0000256" key="6">
    <source>
        <dbReference type="ARBA" id="ARBA00023015"/>
    </source>
</evidence>
<dbReference type="InterPro" id="IPR031693">
    <property type="entry name" value="Sin3_C"/>
</dbReference>
<keyword evidence="3" id="KW-0597">Phosphoprotein</keyword>
<evidence type="ECO:0000256" key="7">
    <source>
        <dbReference type="ARBA" id="ARBA00023163"/>
    </source>
</evidence>
<dbReference type="GO" id="GO:0003714">
    <property type="term" value="F:transcription corepressor activity"/>
    <property type="evidence" value="ECO:0007669"/>
    <property type="project" value="InterPro"/>
</dbReference>
<dbReference type="Gene3D" id="1.20.1160.11">
    <property type="entry name" value="Paired amphipathic helix"/>
    <property type="match status" value="3"/>
</dbReference>
<gene>
    <name evidence="17" type="primary">SIN3B</name>
    <name evidence="17" type="synonym">LOC115192481</name>
</gene>
<feature type="compositionally biased region" description="Basic and acidic residues" evidence="15">
    <location>
        <begin position="217"/>
        <end position="231"/>
    </location>
</feature>
<dbReference type="FunFam" id="1.20.1160.11:FF:000002">
    <property type="entry name" value="Paired amphipathic helix protein SIN3"/>
    <property type="match status" value="1"/>
</dbReference>
<evidence type="ECO:0000256" key="2">
    <source>
        <dbReference type="ARBA" id="ARBA00022491"/>
    </source>
</evidence>
<accession>A0A673X2K1</accession>
<keyword evidence="7" id="KW-0804">Transcription</keyword>
<evidence type="ECO:0000256" key="8">
    <source>
        <dbReference type="ARBA" id="ARBA00023242"/>
    </source>
</evidence>
<dbReference type="SMART" id="SM00761">
    <property type="entry name" value="HDAC_interact"/>
    <property type="match status" value="1"/>
</dbReference>
<reference evidence="17" key="2">
    <citation type="submission" date="2025-09" db="UniProtKB">
        <authorList>
            <consortium name="Ensembl"/>
        </authorList>
    </citation>
    <scope>IDENTIFICATION</scope>
</reference>
<evidence type="ECO:0000256" key="13">
    <source>
        <dbReference type="ARBA" id="ARBA00081273"/>
    </source>
</evidence>
<evidence type="ECO:0000256" key="11">
    <source>
        <dbReference type="ARBA" id="ARBA00068511"/>
    </source>
</evidence>
<dbReference type="InterPro" id="IPR013194">
    <property type="entry name" value="HDAC_interact_dom"/>
</dbReference>
<dbReference type="GO" id="GO:0000122">
    <property type="term" value="P:negative regulation of transcription by RNA polymerase II"/>
    <property type="evidence" value="ECO:0007669"/>
    <property type="project" value="TreeGrafter"/>
</dbReference>
<organism evidence="17 18">
    <name type="scientific">Salmo trutta</name>
    <name type="common">Brown trout</name>
    <dbReference type="NCBI Taxonomy" id="8032"/>
    <lineage>
        <taxon>Eukaryota</taxon>
        <taxon>Metazoa</taxon>
        <taxon>Chordata</taxon>
        <taxon>Craniata</taxon>
        <taxon>Vertebrata</taxon>
        <taxon>Euteleostomi</taxon>
        <taxon>Actinopterygii</taxon>
        <taxon>Neopterygii</taxon>
        <taxon>Teleostei</taxon>
        <taxon>Protacanthopterygii</taxon>
        <taxon>Salmoniformes</taxon>
        <taxon>Salmonidae</taxon>
        <taxon>Salmoninae</taxon>
        <taxon>Salmo</taxon>
    </lineage>
</organism>
<dbReference type="Proteomes" id="UP000472277">
    <property type="component" value="Chromosome 4"/>
</dbReference>
<dbReference type="InterPro" id="IPR039774">
    <property type="entry name" value="Sin3-like"/>
</dbReference>
<evidence type="ECO:0000256" key="4">
    <source>
        <dbReference type="ARBA" id="ARBA00022737"/>
    </source>
</evidence>
<dbReference type="GeneTree" id="ENSGT00940000159560"/>
<dbReference type="SUPFAM" id="SSF47762">
    <property type="entry name" value="PAH2 domain"/>
    <property type="match status" value="3"/>
</dbReference>
<dbReference type="PROSITE" id="PS51477">
    <property type="entry name" value="PAH"/>
    <property type="match status" value="3"/>
</dbReference>
<dbReference type="PANTHER" id="PTHR12346:SF1">
    <property type="entry name" value="PAIRED AMPHIPATHIC HELIX PROTEIN SIN3B"/>
    <property type="match status" value="1"/>
</dbReference>
<dbReference type="AlphaFoldDB" id="A0A673X2K1"/>
<proteinExistence type="predicted"/>
<evidence type="ECO:0000256" key="12">
    <source>
        <dbReference type="ARBA" id="ARBA00075095"/>
    </source>
</evidence>
<keyword evidence="18" id="KW-1185">Reference proteome</keyword>
<keyword evidence="6" id="KW-0805">Transcription regulation</keyword>
<dbReference type="InterPro" id="IPR036600">
    <property type="entry name" value="PAH_sf"/>
</dbReference>
<dbReference type="GO" id="GO:0070822">
    <property type="term" value="C:Sin3-type complex"/>
    <property type="evidence" value="ECO:0007669"/>
    <property type="project" value="TreeGrafter"/>
</dbReference>
<evidence type="ECO:0000313" key="17">
    <source>
        <dbReference type="Ensembl" id="ENSSTUP00000015653.1"/>
    </source>
</evidence>
<name>A0A673X2K1_SALTR</name>
<dbReference type="FunFam" id="1.20.1160.11:FF:000005">
    <property type="entry name" value="SIN3 transcription regulator family member B"/>
    <property type="match status" value="1"/>
</dbReference>
<comment type="function">
    <text evidence="9">Acts as a transcriptional repressor. Interacts with MXI1 to repress MYC responsive genes and antagonize MYC oncogenic activities. Interacts with MAD-MAX heterodimers by binding to MAD. The heterodimer then represses transcription by tethering SIN3B to DNA. Also forms a complex with FOXK1 which represses transcription. With FOXK1, regulates cell cycle progression probably by repressing cell cycle inhibitor genes expression. As part of the SIN3B complex represses transcription and counteracts the histone acetyltransferase activity of EP300 through the recognition H3K27ac marks by PHF12 and the activity of the histone deacetylase HDAC2. SIN3B complex is recruited downstream of the constitutively active genes transcriptional start sites through interaction with histones and mitigates histone acetylation and RNA polymerase II progression within transcribed regions contributing to the regulation of transcription.</text>
</comment>
<dbReference type="Pfam" id="PF16879">
    <property type="entry name" value="Sin3a_C"/>
    <property type="match status" value="1"/>
</dbReference>
<reference evidence="17" key="1">
    <citation type="submission" date="2025-08" db="UniProtKB">
        <authorList>
            <consortium name="Ensembl"/>
        </authorList>
    </citation>
    <scope>IDENTIFICATION</scope>
</reference>
<evidence type="ECO:0000313" key="18">
    <source>
        <dbReference type="Proteomes" id="UP000472277"/>
    </source>
</evidence>
<evidence type="ECO:0000256" key="10">
    <source>
        <dbReference type="ARBA" id="ARBA00061899"/>
    </source>
</evidence>
<keyword evidence="4" id="KW-0677">Repeat</keyword>
<protein>
    <recommendedName>
        <fullName evidence="11">Paired amphipathic helix protein Sin3b</fullName>
    </recommendedName>
    <alternativeName>
        <fullName evidence="12">Histone deacetylase complex subunit Sin3b</fullName>
    </alternativeName>
    <alternativeName>
        <fullName evidence="13">Transcriptional corepressor Sin3b</fullName>
    </alternativeName>
</protein>
<feature type="region of interest" description="Disordered" evidence="15">
    <location>
        <begin position="95"/>
        <end position="122"/>
    </location>
</feature>
<dbReference type="InterPro" id="IPR003822">
    <property type="entry name" value="PAH"/>
</dbReference>
<sequence>MSFHLVSHHCLYLKVEDALSYLDQVKIRFGNDPGIYNKFLDIMKEFKSQSIDTPGVINRVSQLFHGHPDLVLGFNAFLPPGYRIEIPKNGVGKSMASPAVSATESPSQPQSSSVSPPASEPSPVEFDSAISYVNKIKNRFLDHPEIYRSFLEILHTYQKEQLEVKESRGHGSSGMTEDEVFSKVASLFKGQEDLLAEFGQFLPDAKRSLFTGSPLTGKDHLKRAEDEDMSKQSKKRPRPMLLPHMTPLLKKKMKFSCSKDQSFASVGKHGVLREFTFFDKLRRFFKSREVYENFLRCIALFNQEVVSGAELLQLVTPFLGKFPELYTQFKSFLGDKELSHSVSGLSDRYMEGGGGREVDYASCKRLGSSYRALPKTYQQPKCSGRTAICKEVLNDTWVSFPSWSEDSTFVSSKKTPYEEQLHRCEDERFELDVVLETNLATIRVLESVQKKLSRLSPEDQDRFRLDDCLGGTSEVIQRRAIYRIYGDKAPEIIEGLKRSPATAVPVVLKRLKAKEEEWREAQQGFNKIWREQYEKAYLKSLDHQGVNFKQNDMKALRSKSLLNEIESVYDEQGRDGSSAPAVSDPHMVFTYEDKQILEDAASLIIYHVKRQPTIHKDDKDHIKRIIQHFVPDLFFSRRGELSETEEWTDEELGVASSHSLAPEGGEKVDLRDPEAEHQKELDGVYNLFFVNNNWYFFLRLHQTLCQRLLRVYRQAERQLLEHRAEQNRERLLMAEGRDLAMELRLKQPSEVELEEYYPAFLDMVRSLLDGNLESTQYEDTLREMFTIHAYIGFTIDKLIQNLIRQLQHLVSDEVCLQVAELYLAERKRGAAGANLSSQCVRTAWETSYQWKSERVMAEENCFKVMFIQNQGQVTLTIELLDTEEAQADDPLDVQCLSSYMEQFVGTGSTLCSQNEGYFFKPVFLPRNLRHFRRWQVRQVEAMRCRREWHRQLGVESAGSLDCRFKLNTHKMVFVMNSEDYMYRRGALVKARKVSQHRVAVNQHERFDKWHQGWLVEHVTPAAERSVHDWLIGEEEEDMIPCKTTCLNTQVKGLPVNRYQVHYSRKPPSP</sequence>
<evidence type="ECO:0000256" key="1">
    <source>
        <dbReference type="ARBA" id="ARBA00004123"/>
    </source>
</evidence>
<keyword evidence="5" id="KW-0832">Ubl conjugation</keyword>
<feature type="compositionally biased region" description="Low complexity" evidence="15">
    <location>
        <begin position="101"/>
        <end position="122"/>
    </location>
</feature>
<dbReference type="Pfam" id="PF02671">
    <property type="entry name" value="PAH"/>
    <property type="match status" value="3"/>
</dbReference>
<dbReference type="PANTHER" id="PTHR12346">
    <property type="entry name" value="SIN3B-RELATED"/>
    <property type="match status" value="1"/>
</dbReference>
<dbReference type="FunFam" id="1.20.1160.11:FF:000001">
    <property type="entry name" value="Paired amphipathic helix protein Sin3"/>
    <property type="match status" value="1"/>
</dbReference>
<keyword evidence="8 14" id="KW-0539">Nucleus</keyword>
<evidence type="ECO:0000259" key="16">
    <source>
        <dbReference type="SMART" id="SM00761"/>
    </source>
</evidence>
<comment type="subunit">
    <text evidence="10">Component of the SIN3B complex, which includes SIN3B, HDAC2 or HDAC1, PHF12 and MORF4L1. Interacts with FOXK1/MNF, MXI, MAD, NCOR1 and SAP30. Interaction with SUDS3 enhances the interaction with HDAC1 to form a complex. Interacts with CRY1, HCFC1, MAD3, MAD4, MAEL, REST, RNF220 and SETDB1. Interacts with C6orf89. Interacts with MYT1L.</text>
</comment>
<dbReference type="Ensembl" id="ENSSTUT00000016516.1">
    <property type="protein sequence ID" value="ENSSTUP00000015653.1"/>
    <property type="gene ID" value="ENSSTUG00000007091.1"/>
</dbReference>
<evidence type="ECO:0000256" key="3">
    <source>
        <dbReference type="ARBA" id="ARBA00022553"/>
    </source>
</evidence>
<feature type="domain" description="Histone deacetylase interacting" evidence="16">
    <location>
        <begin position="362"/>
        <end position="462"/>
    </location>
</feature>
<keyword evidence="2" id="KW-0678">Repressor</keyword>
<evidence type="ECO:0000256" key="15">
    <source>
        <dbReference type="SAM" id="MobiDB-lite"/>
    </source>
</evidence>
<comment type="subcellular location">
    <subcellularLocation>
        <location evidence="1 14">Nucleus</location>
    </subcellularLocation>
</comment>
<feature type="region of interest" description="Disordered" evidence="15">
    <location>
        <begin position="213"/>
        <end position="241"/>
    </location>
</feature>
<evidence type="ECO:0000256" key="5">
    <source>
        <dbReference type="ARBA" id="ARBA00022843"/>
    </source>
</evidence>
<evidence type="ECO:0000256" key="14">
    <source>
        <dbReference type="PROSITE-ProRule" id="PRU00810"/>
    </source>
</evidence>
<dbReference type="Pfam" id="PF08295">
    <property type="entry name" value="Sin3_corepress"/>
    <property type="match status" value="1"/>
</dbReference>
<evidence type="ECO:0000256" key="9">
    <source>
        <dbReference type="ARBA" id="ARBA00054574"/>
    </source>
</evidence>